<dbReference type="InterPro" id="IPR014210">
    <property type="entry name" value="Cyt_o_ubiqinol_oxidase_su4"/>
</dbReference>
<evidence type="ECO:0000313" key="21">
    <source>
        <dbReference type="Proteomes" id="UP000292039"/>
    </source>
</evidence>
<evidence type="ECO:0000256" key="15">
    <source>
        <dbReference type="ARBA" id="ARBA00031887"/>
    </source>
</evidence>
<evidence type="ECO:0000256" key="14">
    <source>
        <dbReference type="ARBA" id="ARBA00030211"/>
    </source>
</evidence>
<evidence type="ECO:0000256" key="6">
    <source>
        <dbReference type="ARBA" id="ARBA00022475"/>
    </source>
</evidence>
<dbReference type="GO" id="GO:0009486">
    <property type="term" value="F:cytochrome bo3 ubiquinol oxidase activity"/>
    <property type="evidence" value="ECO:0007669"/>
    <property type="project" value="InterPro"/>
</dbReference>
<dbReference type="GO" id="GO:0019646">
    <property type="term" value="P:aerobic electron transport chain"/>
    <property type="evidence" value="ECO:0007669"/>
    <property type="project" value="TreeGrafter"/>
</dbReference>
<feature type="transmembrane region" description="Helical" evidence="17">
    <location>
        <begin position="20"/>
        <end position="40"/>
    </location>
</feature>
<dbReference type="InterPro" id="IPR050968">
    <property type="entry name" value="Cytochrome_c_oxidase_bac_sub4"/>
</dbReference>
<dbReference type="Proteomes" id="UP000078084">
    <property type="component" value="Unassembled WGS sequence"/>
</dbReference>
<dbReference type="InterPro" id="IPR005171">
    <property type="entry name" value="Cyt_c_oxidase_su4_prok"/>
</dbReference>
<keyword evidence="11 17" id="KW-0472">Membrane</keyword>
<evidence type="ECO:0000256" key="9">
    <source>
        <dbReference type="ARBA" id="ARBA00022989"/>
    </source>
</evidence>
<evidence type="ECO:0000256" key="8">
    <source>
        <dbReference type="ARBA" id="ARBA00022982"/>
    </source>
</evidence>
<reference evidence="18 20" key="1">
    <citation type="submission" date="2015-04" db="EMBL/GenBank/DDBJ databases">
        <title>Genome sequence of Kerstersia gyiorum CG1.</title>
        <authorList>
            <person name="Greninger A.L."/>
            <person name="Kozyreva V."/>
            <person name="Chaturvedi V."/>
        </authorList>
    </citation>
    <scope>NUCLEOTIDE SEQUENCE [LARGE SCALE GENOMIC DNA]</scope>
    <source>
        <strain evidence="18 20">CG1</strain>
    </source>
</reference>
<evidence type="ECO:0000256" key="17">
    <source>
        <dbReference type="SAM" id="Phobius"/>
    </source>
</evidence>
<dbReference type="PANTHER" id="PTHR36835:SF1">
    <property type="entry name" value="CYTOCHROME BO(3) UBIQUINOL OXIDASE SUBUNIT 4"/>
    <property type="match status" value="1"/>
</dbReference>
<protein>
    <recommendedName>
        <fullName evidence="4">Cytochrome bo(3) ubiquinol oxidase subunit 4</fullName>
    </recommendedName>
    <alternativeName>
        <fullName evidence="16">Cytochrome o ubiquinol oxidase subunit 4</fullName>
    </alternativeName>
    <alternativeName>
        <fullName evidence="13">Oxidase bo(3) subunit 4</fullName>
    </alternativeName>
    <alternativeName>
        <fullName evidence="14">Ubiquinol oxidase polypeptide IV</fullName>
    </alternativeName>
    <alternativeName>
        <fullName evidence="15">Ubiquinol oxidase subunit 4</fullName>
    </alternativeName>
</protein>
<keyword evidence="7 17" id="KW-0812">Transmembrane</keyword>
<evidence type="ECO:0000256" key="16">
    <source>
        <dbReference type="ARBA" id="ARBA00032185"/>
    </source>
</evidence>
<keyword evidence="5" id="KW-0813">Transport</keyword>
<keyword evidence="20" id="KW-1185">Reference proteome</keyword>
<dbReference type="OrthoDB" id="2375888at2"/>
<dbReference type="PANTHER" id="PTHR36835">
    <property type="entry name" value="CYTOCHROME BO(3) UBIQUINOL OXIDASE SUBUNIT 4"/>
    <property type="match status" value="1"/>
</dbReference>
<proteinExistence type="inferred from homology"/>
<dbReference type="GeneID" id="99727865"/>
<keyword evidence="10" id="KW-0560">Oxidoreductase</keyword>
<comment type="similarity">
    <text evidence="2">Belongs to the cytochrome c oxidase bacterial subunit 4 family.</text>
</comment>
<evidence type="ECO:0000313" key="20">
    <source>
        <dbReference type="Proteomes" id="UP000078084"/>
    </source>
</evidence>
<evidence type="ECO:0000256" key="1">
    <source>
        <dbReference type="ARBA" id="ARBA00004651"/>
    </source>
</evidence>
<dbReference type="EMBL" id="LBNE01000001">
    <property type="protein sequence ID" value="KKO73265.1"/>
    <property type="molecule type" value="Genomic_DNA"/>
</dbReference>
<feature type="transmembrane region" description="Helical" evidence="17">
    <location>
        <begin position="83"/>
        <end position="105"/>
    </location>
</feature>
<comment type="function">
    <text evidence="12">Cytochrome bo(3) ubiquinol terminal oxidase is the component of the aerobic respiratory chain of E.coli that predominates when cells are grown at high aeration. Has proton pump activity across the membrane in addition to electron transfer, pumping 2 protons/electron.</text>
</comment>
<keyword evidence="8" id="KW-0249">Electron transport</keyword>
<evidence type="ECO:0000256" key="7">
    <source>
        <dbReference type="ARBA" id="ARBA00022692"/>
    </source>
</evidence>
<evidence type="ECO:0000313" key="18">
    <source>
        <dbReference type="EMBL" id="KKO73265.1"/>
    </source>
</evidence>
<keyword evidence="9 17" id="KW-1133">Transmembrane helix</keyword>
<dbReference type="Proteomes" id="UP000292039">
    <property type="component" value="Unassembled WGS sequence"/>
</dbReference>
<evidence type="ECO:0000256" key="11">
    <source>
        <dbReference type="ARBA" id="ARBA00023136"/>
    </source>
</evidence>
<dbReference type="EMBL" id="SGWZ01000001">
    <property type="protein sequence ID" value="RZS73440.1"/>
    <property type="molecule type" value="Genomic_DNA"/>
</dbReference>
<dbReference type="STRING" id="206506.AAV32_03070"/>
<dbReference type="GO" id="GO:0005886">
    <property type="term" value="C:plasma membrane"/>
    <property type="evidence" value="ECO:0007669"/>
    <property type="project" value="UniProtKB-SubCell"/>
</dbReference>
<feature type="transmembrane region" description="Helical" evidence="17">
    <location>
        <begin position="52"/>
        <end position="71"/>
    </location>
</feature>
<evidence type="ECO:0000256" key="10">
    <source>
        <dbReference type="ARBA" id="ARBA00023002"/>
    </source>
</evidence>
<comment type="caution">
    <text evidence="18">The sequence shown here is derived from an EMBL/GenBank/DDBJ whole genome shotgun (WGS) entry which is preliminary data.</text>
</comment>
<evidence type="ECO:0000256" key="13">
    <source>
        <dbReference type="ARBA" id="ARBA00030071"/>
    </source>
</evidence>
<sequence length="113" mass="12669">MSQHGHTDTDSAGASYGTLRSYNTGFILAVILTLIPFALVMYPTGLERSTTLLLIFGFAIVQTIVQLVYFLHMNRHSEGGWNLSSFVFTIVILLIVVGLSLWIIWSMNDHMMM</sequence>
<gene>
    <name evidence="18" type="ORF">AAV32_03070</name>
    <name evidence="19" type="ORF">EV679_0632</name>
</gene>
<evidence type="ECO:0000256" key="2">
    <source>
        <dbReference type="ARBA" id="ARBA00008079"/>
    </source>
</evidence>
<dbReference type="NCBIfam" id="TIGR02847">
    <property type="entry name" value="CyoD"/>
    <property type="match status" value="1"/>
</dbReference>
<evidence type="ECO:0000256" key="5">
    <source>
        <dbReference type="ARBA" id="ARBA00022448"/>
    </source>
</evidence>
<dbReference type="Pfam" id="PF03626">
    <property type="entry name" value="COX4_pro"/>
    <property type="match status" value="1"/>
</dbReference>
<keyword evidence="6" id="KW-1003">Cell membrane</keyword>
<dbReference type="GO" id="GO:0009319">
    <property type="term" value="C:cytochrome o ubiquinol oxidase complex"/>
    <property type="evidence" value="ECO:0007669"/>
    <property type="project" value="TreeGrafter"/>
</dbReference>
<dbReference type="GO" id="GO:0015990">
    <property type="term" value="P:electron transport coupled proton transport"/>
    <property type="evidence" value="ECO:0007669"/>
    <property type="project" value="InterPro"/>
</dbReference>
<evidence type="ECO:0000313" key="19">
    <source>
        <dbReference type="EMBL" id="RZS73440.1"/>
    </source>
</evidence>
<name>A0A171KWJ8_9BURK</name>
<organism evidence="18 20">
    <name type="scientific">Kerstersia gyiorum</name>
    <dbReference type="NCBI Taxonomy" id="206506"/>
    <lineage>
        <taxon>Bacteria</taxon>
        <taxon>Pseudomonadati</taxon>
        <taxon>Pseudomonadota</taxon>
        <taxon>Betaproteobacteria</taxon>
        <taxon>Burkholderiales</taxon>
        <taxon>Alcaligenaceae</taxon>
        <taxon>Kerstersia</taxon>
    </lineage>
</organism>
<accession>A0A171KWJ8</accession>
<comment type="subcellular location">
    <subcellularLocation>
        <location evidence="1">Cell membrane</location>
        <topology evidence="1">Multi-pass membrane protein</topology>
    </subcellularLocation>
</comment>
<evidence type="ECO:0000256" key="3">
    <source>
        <dbReference type="ARBA" id="ARBA00011700"/>
    </source>
</evidence>
<dbReference type="GO" id="GO:0015078">
    <property type="term" value="F:proton transmembrane transporter activity"/>
    <property type="evidence" value="ECO:0007669"/>
    <property type="project" value="TreeGrafter"/>
</dbReference>
<reference evidence="19 21" key="2">
    <citation type="submission" date="2019-02" db="EMBL/GenBank/DDBJ databases">
        <title>Genomic Encyclopedia of Type Strains, Phase IV (KMG-IV): sequencing the most valuable type-strain genomes for metagenomic binning, comparative biology and taxonomic classification.</title>
        <authorList>
            <person name="Goeker M."/>
        </authorList>
    </citation>
    <scope>NUCLEOTIDE SEQUENCE [LARGE SCALE GENOMIC DNA]</scope>
    <source>
        <strain evidence="19 21">DSM 16618</strain>
    </source>
</reference>
<dbReference type="PATRIC" id="fig|206506.3.peg.674"/>
<evidence type="ECO:0000256" key="12">
    <source>
        <dbReference type="ARBA" id="ARBA00025694"/>
    </source>
</evidence>
<dbReference type="RefSeq" id="WP_068367375.1">
    <property type="nucleotide sequence ID" value="NZ_CBCSEB010000010.1"/>
</dbReference>
<dbReference type="AlphaFoldDB" id="A0A171KWJ8"/>
<comment type="subunit">
    <text evidence="3">Heterooctamer of two A chains, two B chains, two C chains and two D chains.</text>
</comment>
<evidence type="ECO:0000256" key="4">
    <source>
        <dbReference type="ARBA" id="ARBA00014689"/>
    </source>
</evidence>